<evidence type="ECO:0000313" key="2">
    <source>
        <dbReference type="Proteomes" id="UP000688947"/>
    </source>
</evidence>
<evidence type="ECO:0000313" key="1">
    <source>
        <dbReference type="EMBL" id="KAG6941920.1"/>
    </source>
</evidence>
<accession>A0A8T1TJ95</accession>
<organism evidence="1 2">
    <name type="scientific">Phytophthora cactorum</name>
    <dbReference type="NCBI Taxonomy" id="29920"/>
    <lineage>
        <taxon>Eukaryota</taxon>
        <taxon>Sar</taxon>
        <taxon>Stramenopiles</taxon>
        <taxon>Oomycota</taxon>
        <taxon>Peronosporomycetes</taxon>
        <taxon>Peronosporales</taxon>
        <taxon>Peronosporaceae</taxon>
        <taxon>Phytophthora</taxon>
    </lineage>
</organism>
<comment type="caution">
    <text evidence="1">The sequence shown here is derived from an EMBL/GenBank/DDBJ whole genome shotgun (WGS) entry which is preliminary data.</text>
</comment>
<sequence>MSEDEATSTRAHLSVDDNRIIVSWMEDKKNFDAIHGSGGKTSVGGMPKRRLTRRELARGMTLPDKLENMCPQFEQMKAMFGERANVTPSATLALGAPSGTSDGVTLTLARLQLRGASRMTRMAAASCCCWLELLLAVVHFSMGRG</sequence>
<proteinExistence type="predicted"/>
<dbReference type="EMBL" id="JAENGZ010003241">
    <property type="protein sequence ID" value="KAG6941920.1"/>
    <property type="molecule type" value="Genomic_DNA"/>
</dbReference>
<protein>
    <submittedName>
        <fullName evidence="1">Uncharacterized protein</fullName>
    </submittedName>
</protein>
<dbReference type="VEuPathDB" id="FungiDB:PC110_g2270"/>
<dbReference type="OrthoDB" id="126000at2759"/>
<gene>
    <name evidence="1" type="ORF">JG687_00019362</name>
</gene>
<dbReference type="Proteomes" id="UP000688947">
    <property type="component" value="Unassembled WGS sequence"/>
</dbReference>
<reference evidence="1" key="1">
    <citation type="submission" date="2021-01" db="EMBL/GenBank/DDBJ databases">
        <title>Phytophthora aleatoria, a newly-described species from Pinus radiata is distinct from Phytophthora cactorum isolates based on comparative genomics.</title>
        <authorList>
            <person name="Mcdougal R."/>
            <person name="Panda P."/>
            <person name="Williams N."/>
            <person name="Studholme D.J."/>
        </authorList>
    </citation>
    <scope>NUCLEOTIDE SEQUENCE</scope>
    <source>
        <strain evidence="1">NZFS 3830</strain>
    </source>
</reference>
<name>A0A8T1TJ95_9STRA</name>
<dbReference type="AlphaFoldDB" id="A0A8T1TJ95"/>